<dbReference type="AlphaFoldDB" id="A0A6A6LML1"/>
<dbReference type="GO" id="GO:0000209">
    <property type="term" value="P:protein polyubiquitination"/>
    <property type="evidence" value="ECO:0007669"/>
    <property type="project" value="TreeGrafter"/>
</dbReference>
<dbReference type="Proteomes" id="UP000467840">
    <property type="component" value="Chromosome 16"/>
</dbReference>
<evidence type="ECO:0000313" key="4">
    <source>
        <dbReference type="Proteomes" id="UP000467840"/>
    </source>
</evidence>
<dbReference type="Pfam" id="PF10442">
    <property type="entry name" value="FIST_C"/>
    <property type="match status" value="1"/>
</dbReference>
<gene>
    <name evidence="3" type="ORF">GH714_000669</name>
</gene>
<feature type="compositionally biased region" description="Acidic residues" evidence="1">
    <location>
        <begin position="133"/>
        <end position="147"/>
    </location>
</feature>
<dbReference type="InterPro" id="IPR019494">
    <property type="entry name" value="FIST_C"/>
</dbReference>
<feature type="region of interest" description="Disordered" evidence="1">
    <location>
        <begin position="131"/>
        <end position="150"/>
    </location>
</feature>
<comment type="caution">
    <text evidence="3">The sequence shown here is derived from an EMBL/GenBank/DDBJ whole genome shotgun (WGS) entry which is preliminary data.</text>
</comment>
<sequence>MKRASGFSLVSEDVIENILSRLPALSFASAACVSKWNKVCGRILSRPKVASALSLNPSLHDAVNEVFEKVLSEPISPHFAIACIGKQFSLEVAHQLITQKLGSKVPVITNAASGIIGADARSDELREIRWESSDDDDDDDQDDETDSQGDSLLDKGIVLVVGFVPGLKVDAIPLLRPKTVPQIALVDKFLMDISSFTVSVSDCLSPAGIILFGDGNIDMKPILAKMDCAMNEETVIVGDATGCFLCRRADDSQNDHADTNLDAVALVFARDKHKSDGAGIGEIQFHATLSTGVMPFGPQLQAVCVIAKDTECSWLTARLQGQYEILDGEGLLGDISDQFNGEESPDLYIGVVQQRECCIGTESSSRASLAFYEVLGGDKEFFIINGVGIKPGDSFLFYHSDSDTASSSCGDAYRNLANLKEESKRKNCLRPRNVEEEEVFGGLIFSCVHRGESFHHNADSFPFRENFPGVPLAGVFCSGEIGRGSSSSISQEDDEENSARCCLHYHSTVYLVMSYVPATSER</sequence>
<proteinExistence type="predicted"/>
<dbReference type="PROSITE" id="PS51257">
    <property type="entry name" value="PROKAR_LIPOPROTEIN"/>
    <property type="match status" value="1"/>
</dbReference>
<dbReference type="EMBL" id="JAAGAX010000009">
    <property type="protein sequence ID" value="KAF2302670.1"/>
    <property type="molecule type" value="Genomic_DNA"/>
</dbReference>
<keyword evidence="4" id="KW-1185">Reference proteome</keyword>
<name>A0A6A6LML1_HEVBR</name>
<dbReference type="GO" id="GO:0032436">
    <property type="term" value="P:positive regulation of proteasomal ubiquitin-dependent protein catabolic process"/>
    <property type="evidence" value="ECO:0007669"/>
    <property type="project" value="TreeGrafter"/>
</dbReference>
<dbReference type="SMART" id="SM01204">
    <property type="entry name" value="FIST_C"/>
    <property type="match status" value="1"/>
</dbReference>
<evidence type="ECO:0000313" key="3">
    <source>
        <dbReference type="EMBL" id="KAF2302670.1"/>
    </source>
</evidence>
<organism evidence="3 4">
    <name type="scientific">Hevea brasiliensis</name>
    <name type="common">Para rubber tree</name>
    <name type="synonym">Siphonia brasiliensis</name>
    <dbReference type="NCBI Taxonomy" id="3981"/>
    <lineage>
        <taxon>Eukaryota</taxon>
        <taxon>Viridiplantae</taxon>
        <taxon>Streptophyta</taxon>
        <taxon>Embryophyta</taxon>
        <taxon>Tracheophyta</taxon>
        <taxon>Spermatophyta</taxon>
        <taxon>Magnoliopsida</taxon>
        <taxon>eudicotyledons</taxon>
        <taxon>Gunneridae</taxon>
        <taxon>Pentapetalae</taxon>
        <taxon>rosids</taxon>
        <taxon>fabids</taxon>
        <taxon>Malpighiales</taxon>
        <taxon>Euphorbiaceae</taxon>
        <taxon>Crotonoideae</taxon>
        <taxon>Micrandreae</taxon>
        <taxon>Hevea</taxon>
    </lineage>
</organism>
<evidence type="ECO:0000259" key="2">
    <source>
        <dbReference type="SMART" id="SM01204"/>
    </source>
</evidence>
<accession>A0A6A6LML1</accession>
<feature type="domain" description="FIST C-domain" evidence="2">
    <location>
        <begin position="329"/>
        <end position="484"/>
    </location>
</feature>
<evidence type="ECO:0000256" key="1">
    <source>
        <dbReference type="SAM" id="MobiDB-lite"/>
    </source>
</evidence>
<dbReference type="InterPro" id="IPR036047">
    <property type="entry name" value="F-box-like_dom_sf"/>
</dbReference>
<dbReference type="PANTHER" id="PTHR14939">
    <property type="entry name" value="F-BOX ONLY PROTEIN 22"/>
    <property type="match status" value="1"/>
</dbReference>
<protein>
    <recommendedName>
        <fullName evidence="2">FIST C-domain domain-containing protein</fullName>
    </recommendedName>
</protein>
<dbReference type="PANTHER" id="PTHR14939:SF8">
    <property type="entry name" value="FIST C-DOMAIN DOMAIN-CONTAINING PROTEIN"/>
    <property type="match status" value="1"/>
</dbReference>
<reference evidence="3 4" key="1">
    <citation type="journal article" date="2020" name="Mol. Plant">
        <title>The Chromosome-Based Rubber Tree Genome Provides New Insights into Spurge Genome Evolution and Rubber Biosynthesis.</title>
        <authorList>
            <person name="Liu J."/>
            <person name="Shi C."/>
            <person name="Shi C.C."/>
            <person name="Li W."/>
            <person name="Zhang Q.J."/>
            <person name="Zhang Y."/>
            <person name="Li K."/>
            <person name="Lu H.F."/>
            <person name="Shi C."/>
            <person name="Zhu S.T."/>
            <person name="Xiao Z.Y."/>
            <person name="Nan H."/>
            <person name="Yue Y."/>
            <person name="Zhu X.G."/>
            <person name="Wu Y."/>
            <person name="Hong X.N."/>
            <person name="Fan G.Y."/>
            <person name="Tong Y."/>
            <person name="Zhang D."/>
            <person name="Mao C.L."/>
            <person name="Liu Y.L."/>
            <person name="Hao S.J."/>
            <person name="Liu W.Q."/>
            <person name="Lv M.Q."/>
            <person name="Zhang H.B."/>
            <person name="Liu Y."/>
            <person name="Hu-Tang G.R."/>
            <person name="Wang J.P."/>
            <person name="Wang J.H."/>
            <person name="Sun Y.H."/>
            <person name="Ni S.B."/>
            <person name="Chen W.B."/>
            <person name="Zhang X.C."/>
            <person name="Jiao Y.N."/>
            <person name="Eichler E.E."/>
            <person name="Li G.H."/>
            <person name="Liu X."/>
            <person name="Gao L.Z."/>
        </authorList>
    </citation>
    <scope>NUCLEOTIDE SEQUENCE [LARGE SCALE GENOMIC DNA]</scope>
    <source>
        <strain evidence="4">cv. GT1</strain>
        <tissue evidence="3">Leaf</tissue>
    </source>
</reference>
<dbReference type="SUPFAM" id="SSF81383">
    <property type="entry name" value="F-box domain"/>
    <property type="match status" value="1"/>
</dbReference>